<feature type="transmembrane region" description="Helical" evidence="1">
    <location>
        <begin position="44"/>
        <end position="67"/>
    </location>
</feature>
<dbReference type="Proteomes" id="UP000318186">
    <property type="component" value="Unassembled WGS sequence"/>
</dbReference>
<proteinExistence type="predicted"/>
<dbReference type="GO" id="GO:0046513">
    <property type="term" value="P:ceramide biosynthetic process"/>
    <property type="evidence" value="ECO:0007669"/>
    <property type="project" value="TreeGrafter"/>
</dbReference>
<evidence type="ECO:0000313" key="4">
    <source>
        <dbReference type="Proteomes" id="UP000318186"/>
    </source>
</evidence>
<name>A0A561V6F3_9ACTN</name>
<feature type="transmembrane region" description="Helical" evidence="1">
    <location>
        <begin position="196"/>
        <end position="222"/>
    </location>
</feature>
<comment type="caution">
    <text evidence="3">The sequence shown here is derived from an EMBL/GenBank/DDBJ whole genome shotgun (WGS) entry which is preliminary data.</text>
</comment>
<protein>
    <submittedName>
        <fullName evidence="3">Fatty acid desaturase</fullName>
    </submittedName>
</protein>
<sequence>MVDAKPRQFWRNGPADSALLAITLTQFAGTIALAALTPDGLWPRLASAALVTLMMTYSIIVVTHLFVHQPWFTDNRLNSVLSTVSSANIAQSVAGYHLTHVRNHHRYNNDRKRDGTTADITSTYRYSRDDGHAPLWWYLVRGLASSAQEWVVTWTTLLRGCAVGRRETTLLELAARNPIRRTAELAQVRYDRLGQLAFTVLLAVLSWQWTLLCYLPSVALAFTLVNVQNYYRHFGAEPESQYANSVSHYGRLYNLLTFNDGYHQEHHLRPATHWSRLPEVAEQYQERLDEAGRVVSPVPALVGFLDTGRVGRRPPAAPPVG</sequence>
<gene>
    <name evidence="3" type="ORF">FHX80_115700</name>
</gene>
<dbReference type="PANTHER" id="PTHR12879">
    <property type="entry name" value="SPHINGOLIPID DELTA 4 DESATURASE/C-4 HYDROXYLASE PROTEIN DES2"/>
    <property type="match status" value="1"/>
</dbReference>
<accession>A0A561V6F3</accession>
<dbReference type="Pfam" id="PF00487">
    <property type="entry name" value="FA_desaturase"/>
    <property type="match status" value="1"/>
</dbReference>
<reference evidence="3 4" key="1">
    <citation type="submission" date="2019-06" db="EMBL/GenBank/DDBJ databases">
        <title>Sequencing the genomes of 1000 actinobacteria strains.</title>
        <authorList>
            <person name="Klenk H.-P."/>
        </authorList>
    </citation>
    <scope>NUCLEOTIDE SEQUENCE [LARGE SCALE GENOMIC DNA]</scope>
    <source>
        <strain evidence="3 4">DSM 42059</strain>
    </source>
</reference>
<evidence type="ECO:0000256" key="1">
    <source>
        <dbReference type="SAM" id="Phobius"/>
    </source>
</evidence>
<feature type="domain" description="Fatty acid desaturase" evidence="2">
    <location>
        <begin position="42"/>
        <end position="295"/>
    </location>
</feature>
<dbReference type="OrthoDB" id="634389at2"/>
<dbReference type="GO" id="GO:0016020">
    <property type="term" value="C:membrane"/>
    <property type="evidence" value="ECO:0007669"/>
    <property type="project" value="GOC"/>
</dbReference>
<evidence type="ECO:0000313" key="3">
    <source>
        <dbReference type="EMBL" id="TWG07195.1"/>
    </source>
</evidence>
<keyword evidence="1" id="KW-0812">Transmembrane</keyword>
<organism evidence="3 4">
    <name type="scientific">Streptomyces brevispora</name>
    <dbReference type="NCBI Taxonomy" id="887462"/>
    <lineage>
        <taxon>Bacteria</taxon>
        <taxon>Bacillati</taxon>
        <taxon>Actinomycetota</taxon>
        <taxon>Actinomycetes</taxon>
        <taxon>Kitasatosporales</taxon>
        <taxon>Streptomycetaceae</taxon>
        <taxon>Streptomyces</taxon>
    </lineage>
</organism>
<dbReference type="RefSeq" id="WP_145766829.1">
    <property type="nucleotide sequence ID" value="NZ_VIWW01000001.1"/>
</dbReference>
<evidence type="ECO:0000259" key="2">
    <source>
        <dbReference type="Pfam" id="PF00487"/>
    </source>
</evidence>
<dbReference type="PANTHER" id="PTHR12879:SF8">
    <property type="entry name" value="SPHINGOLIPID DELTA(4)-DESATURASE DES1"/>
    <property type="match status" value="1"/>
</dbReference>
<dbReference type="EMBL" id="VIWW01000001">
    <property type="protein sequence ID" value="TWG07195.1"/>
    <property type="molecule type" value="Genomic_DNA"/>
</dbReference>
<dbReference type="InterPro" id="IPR005804">
    <property type="entry name" value="FA_desaturase_dom"/>
</dbReference>
<dbReference type="GO" id="GO:0042284">
    <property type="term" value="F:sphingolipid delta-4 desaturase activity"/>
    <property type="evidence" value="ECO:0007669"/>
    <property type="project" value="TreeGrafter"/>
</dbReference>
<keyword evidence="1" id="KW-0472">Membrane</keyword>
<dbReference type="AlphaFoldDB" id="A0A561V6F3"/>
<keyword evidence="1" id="KW-1133">Transmembrane helix</keyword>